<accession>A0AAW4KXX3</accession>
<evidence type="ECO:0000256" key="2">
    <source>
        <dbReference type="SAM" id="SignalP"/>
    </source>
</evidence>
<evidence type="ECO:0000313" key="4">
    <source>
        <dbReference type="Proteomes" id="UP000811899"/>
    </source>
</evidence>
<name>A0AAW4KXX3_9BACT</name>
<feature type="signal peptide" evidence="2">
    <location>
        <begin position="1"/>
        <end position="19"/>
    </location>
</feature>
<gene>
    <name evidence="3" type="ORF">KI809_04120</name>
</gene>
<keyword evidence="2" id="KW-0732">Signal</keyword>
<sequence>MKRLLMAVALSLSIVPVTAFGFGNMGQPQWNSANPSTAPAAPQSAPQSPAQGADISGRVVQTINSGGYSYVLLKKADGEKVWVAAPELKVNVGEQLTFEGGMEMINFQSSTLKRTFEKVVFSNGIAKGKDGKAKEAKKDQRSPGSMGAAVAVTDEKIKVKKATGKNAYSIAEVFKKKDKLKNKQVVINAKVVKVSSGIMNKNWIHLQDGTGSHMTADNDLVVTSDDIPIVGDLVTVKGKIETNKDFGGGYKYNVIIEKAKITIN</sequence>
<evidence type="ECO:0000313" key="3">
    <source>
        <dbReference type="EMBL" id="MBT0663481.1"/>
    </source>
</evidence>
<reference evidence="3 4" key="1">
    <citation type="submission" date="2021-05" db="EMBL/GenBank/DDBJ databases">
        <title>The draft genome of Geobacter pelophilus DSM 12255.</title>
        <authorList>
            <person name="Xu Z."/>
            <person name="Masuda Y."/>
            <person name="Itoh H."/>
            <person name="Senoo K."/>
        </authorList>
    </citation>
    <scope>NUCLEOTIDE SEQUENCE [LARGE SCALE GENOMIC DNA]</scope>
    <source>
        <strain evidence="3 4">DSM 12255</strain>
    </source>
</reference>
<protein>
    <submittedName>
        <fullName evidence="3">DNA-binding protein</fullName>
    </submittedName>
</protein>
<keyword evidence="4" id="KW-1185">Reference proteome</keyword>
<comment type="caution">
    <text evidence="3">The sequence shown here is derived from an EMBL/GenBank/DDBJ whole genome shotgun (WGS) entry which is preliminary data.</text>
</comment>
<dbReference type="AlphaFoldDB" id="A0AAW4KXX3"/>
<dbReference type="GO" id="GO:0003677">
    <property type="term" value="F:DNA binding"/>
    <property type="evidence" value="ECO:0007669"/>
    <property type="project" value="UniProtKB-KW"/>
</dbReference>
<feature type="chain" id="PRO_5043442235" evidence="2">
    <location>
        <begin position="20"/>
        <end position="264"/>
    </location>
</feature>
<proteinExistence type="predicted"/>
<dbReference type="Proteomes" id="UP000811899">
    <property type="component" value="Unassembled WGS sequence"/>
</dbReference>
<dbReference type="EMBL" id="JAHCVJ010000001">
    <property type="protein sequence ID" value="MBT0663481.1"/>
    <property type="molecule type" value="Genomic_DNA"/>
</dbReference>
<keyword evidence="3" id="KW-0238">DNA-binding</keyword>
<evidence type="ECO:0000256" key="1">
    <source>
        <dbReference type="SAM" id="MobiDB-lite"/>
    </source>
</evidence>
<dbReference type="RefSeq" id="WP_214170219.1">
    <property type="nucleotide sequence ID" value="NZ_JAHCVJ010000001.1"/>
</dbReference>
<organism evidence="3 4">
    <name type="scientific">Geoanaerobacter pelophilus</name>
    <dbReference type="NCBI Taxonomy" id="60036"/>
    <lineage>
        <taxon>Bacteria</taxon>
        <taxon>Pseudomonadati</taxon>
        <taxon>Thermodesulfobacteriota</taxon>
        <taxon>Desulfuromonadia</taxon>
        <taxon>Geobacterales</taxon>
        <taxon>Geobacteraceae</taxon>
        <taxon>Geoanaerobacter</taxon>
    </lineage>
</organism>
<feature type="region of interest" description="Disordered" evidence="1">
    <location>
        <begin position="31"/>
        <end position="53"/>
    </location>
</feature>
<feature type="compositionally biased region" description="Low complexity" evidence="1">
    <location>
        <begin position="32"/>
        <end position="53"/>
    </location>
</feature>